<sequence length="78" mass="8709">MAQGNVIERVKGRCIHMVQAPHRQGLRVGLLRLLAAVYHKLMGQQNIALPLINGCGGDNCPQGLVVRIYWRRLRQVPG</sequence>
<name>A0A645J3Y0_9ZZZZ</name>
<evidence type="ECO:0000313" key="1">
    <source>
        <dbReference type="EMBL" id="MPN58097.1"/>
    </source>
</evidence>
<dbReference type="AlphaFoldDB" id="A0A645J3Y0"/>
<gene>
    <name evidence="1" type="ORF">SDC9_205798</name>
</gene>
<organism evidence="1">
    <name type="scientific">bioreactor metagenome</name>
    <dbReference type="NCBI Taxonomy" id="1076179"/>
    <lineage>
        <taxon>unclassified sequences</taxon>
        <taxon>metagenomes</taxon>
        <taxon>ecological metagenomes</taxon>
    </lineage>
</organism>
<reference evidence="1" key="1">
    <citation type="submission" date="2019-08" db="EMBL/GenBank/DDBJ databases">
        <authorList>
            <person name="Kucharzyk K."/>
            <person name="Murdoch R.W."/>
            <person name="Higgins S."/>
            <person name="Loffler F."/>
        </authorList>
    </citation>
    <scope>NUCLEOTIDE SEQUENCE</scope>
</reference>
<comment type="caution">
    <text evidence="1">The sequence shown here is derived from an EMBL/GenBank/DDBJ whole genome shotgun (WGS) entry which is preliminary data.</text>
</comment>
<protein>
    <submittedName>
        <fullName evidence="1">Uncharacterized protein</fullName>
    </submittedName>
</protein>
<accession>A0A645J3Y0</accession>
<proteinExistence type="predicted"/>
<dbReference type="EMBL" id="VSSQ01130431">
    <property type="protein sequence ID" value="MPN58097.1"/>
    <property type="molecule type" value="Genomic_DNA"/>
</dbReference>